<evidence type="ECO:0000256" key="1">
    <source>
        <dbReference type="ARBA" id="ARBA00004123"/>
    </source>
</evidence>
<dbReference type="PANTHER" id="PTHR47338:SF3">
    <property type="entry name" value="C6 FINGER DOMAIN TRANSCRIPTION FACTOR DBAA-RELATED"/>
    <property type="match status" value="1"/>
</dbReference>
<dbReference type="OrthoDB" id="3037908at2759"/>
<evidence type="ECO:0000256" key="4">
    <source>
        <dbReference type="ARBA" id="ARBA00023125"/>
    </source>
</evidence>
<dbReference type="STRING" id="1209926.A0A1G4AYL9"/>
<proteinExistence type="predicted"/>
<keyword evidence="10" id="KW-1185">Reference proteome</keyword>
<dbReference type="GeneID" id="34563671"/>
<dbReference type="PANTHER" id="PTHR47338">
    <property type="entry name" value="ZN(II)2CYS6 TRANSCRIPTION FACTOR (EUROFUNG)-RELATED"/>
    <property type="match status" value="1"/>
</dbReference>
<feature type="domain" description="Xylanolytic transcriptional activator regulatory" evidence="8">
    <location>
        <begin position="292"/>
        <end position="375"/>
    </location>
</feature>
<dbReference type="GO" id="GO:0005634">
    <property type="term" value="C:nucleus"/>
    <property type="evidence" value="ECO:0007669"/>
    <property type="project" value="UniProtKB-SubCell"/>
</dbReference>
<evidence type="ECO:0000256" key="7">
    <source>
        <dbReference type="SAM" id="MobiDB-lite"/>
    </source>
</evidence>
<feature type="region of interest" description="Disordered" evidence="7">
    <location>
        <begin position="65"/>
        <end position="96"/>
    </location>
</feature>
<organism evidence="9 10">
    <name type="scientific">Colletotrichum orchidophilum</name>
    <dbReference type="NCBI Taxonomy" id="1209926"/>
    <lineage>
        <taxon>Eukaryota</taxon>
        <taxon>Fungi</taxon>
        <taxon>Dikarya</taxon>
        <taxon>Ascomycota</taxon>
        <taxon>Pezizomycotina</taxon>
        <taxon>Sordariomycetes</taxon>
        <taxon>Hypocreomycetidae</taxon>
        <taxon>Glomerellales</taxon>
        <taxon>Glomerellaceae</taxon>
        <taxon>Colletotrichum</taxon>
    </lineage>
</organism>
<comment type="subcellular location">
    <subcellularLocation>
        <location evidence="1">Nucleus</location>
    </subcellularLocation>
</comment>
<dbReference type="GO" id="GO:0006351">
    <property type="term" value="P:DNA-templated transcription"/>
    <property type="evidence" value="ECO:0007669"/>
    <property type="project" value="InterPro"/>
</dbReference>
<dbReference type="CDD" id="cd12148">
    <property type="entry name" value="fungal_TF_MHR"/>
    <property type="match status" value="1"/>
</dbReference>
<accession>A0A1G4AYL9</accession>
<evidence type="ECO:0000256" key="5">
    <source>
        <dbReference type="ARBA" id="ARBA00023163"/>
    </source>
</evidence>
<dbReference type="GO" id="GO:0008270">
    <property type="term" value="F:zinc ion binding"/>
    <property type="evidence" value="ECO:0007669"/>
    <property type="project" value="InterPro"/>
</dbReference>
<evidence type="ECO:0000313" key="9">
    <source>
        <dbReference type="EMBL" id="OHE94195.1"/>
    </source>
</evidence>
<dbReference type="SMART" id="SM00906">
    <property type="entry name" value="Fungal_trans"/>
    <property type="match status" value="1"/>
</dbReference>
<dbReference type="Proteomes" id="UP000176998">
    <property type="component" value="Unassembled WGS sequence"/>
</dbReference>
<evidence type="ECO:0000256" key="3">
    <source>
        <dbReference type="ARBA" id="ARBA00023015"/>
    </source>
</evidence>
<feature type="compositionally biased region" description="Low complexity" evidence="7">
    <location>
        <begin position="83"/>
        <end position="96"/>
    </location>
</feature>
<reference evidence="9 10" key="1">
    <citation type="submission" date="2016-09" db="EMBL/GenBank/DDBJ databases">
        <authorList>
            <person name="Capua I."/>
            <person name="De Benedictis P."/>
            <person name="Joannis T."/>
            <person name="Lombin L.H."/>
            <person name="Cattoli G."/>
        </authorList>
    </citation>
    <scope>NUCLEOTIDE SEQUENCE [LARGE SCALE GENOMIC DNA]</scope>
    <source>
        <strain evidence="9 10">IMI 309357</strain>
    </source>
</reference>
<dbReference type="GO" id="GO:0000981">
    <property type="term" value="F:DNA-binding transcription factor activity, RNA polymerase II-specific"/>
    <property type="evidence" value="ECO:0007669"/>
    <property type="project" value="InterPro"/>
</dbReference>
<dbReference type="AlphaFoldDB" id="A0A1G4AYL9"/>
<dbReference type="Pfam" id="PF04082">
    <property type="entry name" value="Fungal_trans"/>
    <property type="match status" value="1"/>
</dbReference>
<keyword evidence="4" id="KW-0238">DNA-binding</keyword>
<evidence type="ECO:0000259" key="8">
    <source>
        <dbReference type="SMART" id="SM00906"/>
    </source>
</evidence>
<dbReference type="GO" id="GO:0003677">
    <property type="term" value="F:DNA binding"/>
    <property type="evidence" value="ECO:0007669"/>
    <property type="project" value="UniProtKB-KW"/>
</dbReference>
<dbReference type="EMBL" id="MJBS01000105">
    <property type="protein sequence ID" value="OHE94195.1"/>
    <property type="molecule type" value="Genomic_DNA"/>
</dbReference>
<dbReference type="InterPro" id="IPR050815">
    <property type="entry name" value="TF_fung"/>
</dbReference>
<keyword evidence="5" id="KW-0804">Transcription</keyword>
<name>A0A1G4AYL9_9PEZI</name>
<gene>
    <name evidence="9" type="ORF">CORC01_10533</name>
</gene>
<dbReference type="RefSeq" id="XP_022471358.1">
    <property type="nucleotide sequence ID" value="XM_022622161.1"/>
</dbReference>
<keyword evidence="3" id="KW-0805">Transcription regulation</keyword>
<feature type="compositionally biased region" description="Basic residues" evidence="7">
    <location>
        <begin position="1"/>
        <end position="12"/>
    </location>
</feature>
<evidence type="ECO:0000256" key="6">
    <source>
        <dbReference type="ARBA" id="ARBA00023242"/>
    </source>
</evidence>
<keyword evidence="6" id="KW-0539">Nucleus</keyword>
<evidence type="ECO:0000313" key="10">
    <source>
        <dbReference type="Proteomes" id="UP000176998"/>
    </source>
</evidence>
<protein>
    <submittedName>
        <fullName evidence="9">All development altered-6</fullName>
    </submittedName>
</protein>
<evidence type="ECO:0000256" key="2">
    <source>
        <dbReference type="ARBA" id="ARBA00022723"/>
    </source>
</evidence>
<keyword evidence="2" id="KW-0479">Metal-binding</keyword>
<comment type="caution">
    <text evidence="9">The sequence shown here is derived from an EMBL/GenBank/DDBJ whole genome shotgun (WGS) entry which is preliminary data.</text>
</comment>
<dbReference type="InterPro" id="IPR007219">
    <property type="entry name" value="XnlR_reg_dom"/>
</dbReference>
<sequence length="375" mass="41928">MAQRRPRPRQHQRQTILKQPAARRQDIRAKVLIWLASSVEYASWDVTANSLVGEDIATLERRLARSGVNGSPERSNNLKRKPGASSGSYSGEASLCSPQGNLSGDTEFFTSLPDVALPSQARSDIPIQPSASVDFTALPIIAEDTFNYAGVFPTMQGPSHQAFREIEPLMRADLDQLYFDRAHAFTPFLQQSQYIRISRETNQKPTSNADSGSEGTNCPHACLQYAMWAIAASLSSHFHHMRETLYREALERLKALDSLDNPVEKEDCLLRQAQAWILIAIYELMQVGFRRAWVSTGRAIRLVQLMRLSSVDASWEKTSGLSEDPGSFVETEEKRRTFWMALCLDTIICVVHDLLPTLAESESTVISSPAVRTEL</sequence>
<feature type="region of interest" description="Disordered" evidence="7">
    <location>
        <begin position="1"/>
        <end position="21"/>
    </location>
</feature>